<dbReference type="RefSeq" id="WP_339966776.1">
    <property type="nucleotide sequence ID" value="NZ_JBBHJY010000004.1"/>
</dbReference>
<dbReference type="SUPFAM" id="SSF54637">
    <property type="entry name" value="Thioesterase/thiol ester dehydrase-isomerase"/>
    <property type="match status" value="1"/>
</dbReference>
<dbReference type="Gene3D" id="3.10.129.10">
    <property type="entry name" value="Hotdog Thioesterase"/>
    <property type="match status" value="1"/>
</dbReference>
<protein>
    <submittedName>
        <fullName evidence="1">Thioesterase family protein</fullName>
        <ecNumber evidence="1">3.1.2.-</ecNumber>
    </submittedName>
</protein>
<dbReference type="PANTHER" id="PTHR31793">
    <property type="entry name" value="4-HYDROXYBENZOYL-COA THIOESTERASE FAMILY MEMBER"/>
    <property type="match status" value="1"/>
</dbReference>
<dbReference type="EC" id="3.1.2.-" evidence="1"/>
<sequence length="144" mass="15744">MAKPDQALLDPARYPFDTEVDVRFSDMDVNRHVNNVSLSNFVEEGRVRFHRASGYHAAIAGVGSMVASVAIEYVGQAFYPGTLHLHAGASHVGRTSYTLELLITQEGRAVVFARSVMVCTKDGKPHLIPDAFRDAVAAEWGVRS</sequence>
<keyword evidence="1" id="KW-0378">Hydrolase</keyword>
<reference evidence="1 2" key="1">
    <citation type="submission" date="2024-03" db="EMBL/GenBank/DDBJ databases">
        <authorList>
            <person name="Jo J.-H."/>
        </authorList>
    </citation>
    <scope>NUCLEOTIDE SEQUENCE [LARGE SCALE GENOMIC DNA]</scope>
    <source>
        <strain evidence="1 2">AS3R-12</strain>
    </source>
</reference>
<dbReference type="PANTHER" id="PTHR31793:SF24">
    <property type="entry name" value="LONG-CHAIN ACYL-COA THIOESTERASE FADM"/>
    <property type="match status" value="1"/>
</dbReference>
<organism evidence="1 2">
    <name type="scientific">Novosphingobium aquae</name>
    <dbReference type="NCBI Taxonomy" id="3133435"/>
    <lineage>
        <taxon>Bacteria</taxon>
        <taxon>Pseudomonadati</taxon>
        <taxon>Pseudomonadota</taxon>
        <taxon>Alphaproteobacteria</taxon>
        <taxon>Sphingomonadales</taxon>
        <taxon>Sphingomonadaceae</taxon>
        <taxon>Novosphingobium</taxon>
    </lineage>
</organism>
<dbReference type="Proteomes" id="UP001379235">
    <property type="component" value="Unassembled WGS sequence"/>
</dbReference>
<dbReference type="EMBL" id="JBBHJY010000004">
    <property type="protein sequence ID" value="MEJ6010248.1"/>
    <property type="molecule type" value="Genomic_DNA"/>
</dbReference>
<dbReference type="InterPro" id="IPR050563">
    <property type="entry name" value="4-hydroxybenzoyl-CoA_TE"/>
</dbReference>
<dbReference type="Pfam" id="PF13279">
    <property type="entry name" value="4HBT_2"/>
    <property type="match status" value="1"/>
</dbReference>
<name>A0ABU8S8G7_9SPHN</name>
<comment type="caution">
    <text evidence="1">The sequence shown here is derived from an EMBL/GenBank/DDBJ whole genome shotgun (WGS) entry which is preliminary data.</text>
</comment>
<dbReference type="CDD" id="cd00586">
    <property type="entry name" value="4HBT"/>
    <property type="match status" value="1"/>
</dbReference>
<keyword evidence="2" id="KW-1185">Reference proteome</keyword>
<evidence type="ECO:0000313" key="2">
    <source>
        <dbReference type="Proteomes" id="UP001379235"/>
    </source>
</evidence>
<accession>A0ABU8S8G7</accession>
<proteinExistence type="predicted"/>
<dbReference type="InterPro" id="IPR029069">
    <property type="entry name" value="HotDog_dom_sf"/>
</dbReference>
<dbReference type="GO" id="GO:0016787">
    <property type="term" value="F:hydrolase activity"/>
    <property type="evidence" value="ECO:0007669"/>
    <property type="project" value="UniProtKB-KW"/>
</dbReference>
<gene>
    <name evidence="1" type="ORF">WG900_09995</name>
</gene>
<evidence type="ECO:0000313" key="1">
    <source>
        <dbReference type="EMBL" id="MEJ6010248.1"/>
    </source>
</evidence>